<keyword evidence="9 14" id="KW-0472">Membrane</keyword>
<evidence type="ECO:0000256" key="4">
    <source>
        <dbReference type="ARBA" id="ARBA00022679"/>
    </source>
</evidence>
<dbReference type="PANTHER" id="PTHR21248">
    <property type="entry name" value="CARDIOLIPIN SYNTHASE"/>
    <property type="match status" value="1"/>
</dbReference>
<dbReference type="AlphaFoldDB" id="A0A140DTJ6"/>
<evidence type="ECO:0000256" key="14">
    <source>
        <dbReference type="SAM" id="Phobius"/>
    </source>
</evidence>
<keyword evidence="4" id="KW-0808">Transferase</keyword>
<dbReference type="InterPro" id="IPR022924">
    <property type="entry name" value="Cardiolipin_synthase"/>
</dbReference>
<dbReference type="GO" id="GO:0008808">
    <property type="term" value="F:cardiolipin synthase activity"/>
    <property type="evidence" value="ECO:0007669"/>
    <property type="project" value="UniProtKB-UniRule"/>
</dbReference>
<dbReference type="GO" id="GO:0005886">
    <property type="term" value="C:plasma membrane"/>
    <property type="evidence" value="ECO:0007669"/>
    <property type="project" value="UniProtKB-SubCell"/>
</dbReference>
<evidence type="ECO:0000256" key="12">
    <source>
        <dbReference type="NCBIfam" id="TIGR04265"/>
    </source>
</evidence>
<keyword evidence="6" id="KW-0677">Repeat</keyword>
<dbReference type="GO" id="GO:0032049">
    <property type="term" value="P:cardiolipin biosynthetic process"/>
    <property type="evidence" value="ECO:0007669"/>
    <property type="project" value="UniProtKB-UniRule"/>
</dbReference>
<accession>A0A140DTJ6</accession>
<keyword evidence="11" id="KW-1208">Phospholipid metabolism</keyword>
<dbReference type="Pfam" id="PF13396">
    <property type="entry name" value="PLDc_N"/>
    <property type="match status" value="1"/>
</dbReference>
<dbReference type="NCBIfam" id="TIGR04265">
    <property type="entry name" value="bac_cardiolipin"/>
    <property type="match status" value="1"/>
</dbReference>
<keyword evidence="8" id="KW-0443">Lipid metabolism</keyword>
<dbReference type="CDD" id="cd09160">
    <property type="entry name" value="PLDc_SMU_988_like_2"/>
    <property type="match status" value="1"/>
</dbReference>
<gene>
    <name evidence="16" type="ORF">AALO17_08390</name>
</gene>
<dbReference type="Pfam" id="PF13091">
    <property type="entry name" value="PLDc_2"/>
    <property type="match status" value="2"/>
</dbReference>
<proteinExistence type="predicted"/>
<dbReference type="EC" id="2.7.8.-" evidence="12"/>
<dbReference type="EMBL" id="CP011391">
    <property type="protein sequence ID" value="AMK53973.1"/>
    <property type="molecule type" value="Genomic_DNA"/>
</dbReference>
<dbReference type="InterPro" id="IPR027379">
    <property type="entry name" value="CLS_N"/>
</dbReference>
<dbReference type="InterPro" id="IPR001736">
    <property type="entry name" value="PLipase_D/transphosphatidylase"/>
</dbReference>
<dbReference type="CDD" id="cd09154">
    <property type="entry name" value="PLDc_SMU_988_like_1"/>
    <property type="match status" value="1"/>
</dbReference>
<dbReference type="STRING" id="1702221.AALO17_08390"/>
<evidence type="ECO:0000256" key="8">
    <source>
        <dbReference type="ARBA" id="ARBA00023098"/>
    </source>
</evidence>
<evidence type="ECO:0000313" key="17">
    <source>
        <dbReference type="Proteomes" id="UP000069771"/>
    </source>
</evidence>
<dbReference type="Gene3D" id="3.30.870.10">
    <property type="entry name" value="Endonuclease Chain A"/>
    <property type="match status" value="2"/>
</dbReference>
<keyword evidence="2" id="KW-1003">Cell membrane</keyword>
<dbReference type="SMART" id="SM00155">
    <property type="entry name" value="PLDc"/>
    <property type="match status" value="2"/>
</dbReference>
<feature type="transmembrane region" description="Helical" evidence="14">
    <location>
        <begin position="67"/>
        <end position="85"/>
    </location>
</feature>
<evidence type="ECO:0000256" key="3">
    <source>
        <dbReference type="ARBA" id="ARBA00022516"/>
    </source>
</evidence>
<evidence type="ECO:0000256" key="5">
    <source>
        <dbReference type="ARBA" id="ARBA00022692"/>
    </source>
</evidence>
<dbReference type="PATRIC" id="fig|1702221.3.peg.812"/>
<feature type="region of interest" description="Disordered" evidence="13">
    <location>
        <begin position="1"/>
        <end position="22"/>
    </location>
</feature>
<dbReference type="SUPFAM" id="SSF56024">
    <property type="entry name" value="Phospholipase D/nuclease"/>
    <property type="match status" value="2"/>
</dbReference>
<evidence type="ECO:0000256" key="13">
    <source>
        <dbReference type="SAM" id="MobiDB-lite"/>
    </source>
</evidence>
<organism evidence="16 17">
    <name type="scientific">Faecalibaculum rodentium</name>
    <dbReference type="NCBI Taxonomy" id="1702221"/>
    <lineage>
        <taxon>Bacteria</taxon>
        <taxon>Bacillati</taxon>
        <taxon>Bacillota</taxon>
        <taxon>Erysipelotrichia</taxon>
        <taxon>Erysipelotrichales</taxon>
        <taxon>Erysipelotrichaceae</taxon>
        <taxon>Faecalibaculum</taxon>
    </lineage>
</organism>
<feature type="transmembrane region" description="Helical" evidence="14">
    <location>
        <begin position="40"/>
        <end position="61"/>
    </location>
</feature>
<dbReference type="PROSITE" id="PS50035">
    <property type="entry name" value="PLD"/>
    <property type="match status" value="2"/>
</dbReference>
<protein>
    <recommendedName>
        <fullName evidence="12">Cardiolipin synthase</fullName>
        <ecNumber evidence="12">2.7.8.-</ecNumber>
    </recommendedName>
</protein>
<dbReference type="PANTHER" id="PTHR21248:SF22">
    <property type="entry name" value="PHOSPHOLIPASE D"/>
    <property type="match status" value="1"/>
</dbReference>
<evidence type="ECO:0000256" key="7">
    <source>
        <dbReference type="ARBA" id="ARBA00022989"/>
    </source>
</evidence>
<evidence type="ECO:0000256" key="2">
    <source>
        <dbReference type="ARBA" id="ARBA00022475"/>
    </source>
</evidence>
<comment type="subcellular location">
    <subcellularLocation>
        <location evidence="1">Cell membrane</location>
        <topology evidence="1">Multi-pass membrane protein</topology>
    </subcellularLocation>
</comment>
<evidence type="ECO:0000256" key="11">
    <source>
        <dbReference type="ARBA" id="ARBA00023264"/>
    </source>
</evidence>
<feature type="domain" description="PLD phosphodiesterase" evidence="15">
    <location>
        <begin position="451"/>
        <end position="478"/>
    </location>
</feature>
<keyword evidence="10" id="KW-0594">Phospholipid biosynthesis</keyword>
<keyword evidence="5 14" id="KW-0812">Transmembrane</keyword>
<evidence type="ECO:0000256" key="10">
    <source>
        <dbReference type="ARBA" id="ARBA00023209"/>
    </source>
</evidence>
<keyword evidence="17" id="KW-1185">Reference proteome</keyword>
<evidence type="ECO:0000256" key="1">
    <source>
        <dbReference type="ARBA" id="ARBA00004651"/>
    </source>
</evidence>
<name>A0A140DTJ6_9FIRM</name>
<sequence length="538" mass="62242">MRRTGTERRTDLTEPTDPWKDSMRKGGPVKKIIRFFKSKAFYVVSGLIIQALILLLFLFYFSRQFILIYYLMVILSAIVAIVIAGKDQDSSSRLLWIFVILALPVFGGILYLLFGSKKIPKALMIKDRQAYADYKQYARQNMQTLKATGKDQVLDKMVSMAWTNGFFPVYEHCQVRYFPTGQEQCQAIIEAMARAEKFIFVETFILDNGRMWDSILKVMIEKAKEGVDVRFIYDDFGAFTHMQPDYDQWLESQGIKTHVFNPLKPQLAMQMNNRDHRKIIVIDGKTAFTGGINIADEYVNMKKRFGYWKDMGIEVRGKAVEQFTISFLQIWNYQAARNTRYADYVLPDTEFRNPEQTGFVIPFFDAPTDENDTGKNMHMNMFNLANKYLWITTPYLVIDAEMIATIKLAAANGVDVRILVPGIPDKKMVYAVTRSNFEPLIRAGVRIYEYTPGFIHGKVCLSDDENALVGTVNMDSRSYYINYECGIWMRKTDCIREIKKDFESMFEVSHEVTMAECQAVKGSVRFYRDVLKLFSPIL</sequence>
<dbReference type="Proteomes" id="UP000069771">
    <property type="component" value="Chromosome"/>
</dbReference>
<evidence type="ECO:0000256" key="6">
    <source>
        <dbReference type="ARBA" id="ARBA00022737"/>
    </source>
</evidence>
<feature type="transmembrane region" description="Helical" evidence="14">
    <location>
        <begin position="94"/>
        <end position="114"/>
    </location>
</feature>
<feature type="domain" description="PLD phosphodiesterase" evidence="15">
    <location>
        <begin position="271"/>
        <end position="298"/>
    </location>
</feature>
<keyword evidence="7 14" id="KW-1133">Transmembrane helix</keyword>
<evidence type="ECO:0000256" key="9">
    <source>
        <dbReference type="ARBA" id="ARBA00023136"/>
    </source>
</evidence>
<keyword evidence="3" id="KW-0444">Lipid biosynthesis</keyword>
<evidence type="ECO:0000313" key="16">
    <source>
        <dbReference type="EMBL" id="AMK53973.1"/>
    </source>
</evidence>
<dbReference type="KEGG" id="fro:AALO17_08390"/>
<reference evidence="16 17" key="1">
    <citation type="journal article" date="2016" name="Gut Pathog.">
        <title>Whole genome sequencing of "Faecalibaculum rodentium" ALO17, isolated from C57BL/6J laboratory mouse feces.</title>
        <authorList>
            <person name="Lim S."/>
            <person name="Chang D.H."/>
            <person name="Ahn S."/>
            <person name="Kim B.C."/>
        </authorList>
    </citation>
    <scope>NUCLEOTIDE SEQUENCE [LARGE SCALE GENOMIC DNA]</scope>
    <source>
        <strain evidence="16 17">Alo17</strain>
    </source>
</reference>
<evidence type="ECO:0000259" key="15">
    <source>
        <dbReference type="PROSITE" id="PS50035"/>
    </source>
</evidence>
<dbReference type="InterPro" id="IPR025202">
    <property type="entry name" value="PLD-like_dom"/>
</dbReference>